<dbReference type="Proteomes" id="UP001236652">
    <property type="component" value="Plasmid unnamed"/>
</dbReference>
<proteinExistence type="predicted"/>
<organism evidence="1 2">
    <name type="scientific">Pontibacillus chungwhensis</name>
    <dbReference type="NCBI Taxonomy" id="265426"/>
    <lineage>
        <taxon>Bacteria</taxon>
        <taxon>Bacillati</taxon>
        <taxon>Bacillota</taxon>
        <taxon>Bacilli</taxon>
        <taxon>Bacillales</taxon>
        <taxon>Bacillaceae</taxon>
        <taxon>Pontibacillus</taxon>
    </lineage>
</organism>
<accession>A0ABY8V2V7</accession>
<name>A0ABY8V2V7_9BACI</name>
<dbReference type="RefSeq" id="WP_231419922.1">
    <property type="nucleotide sequence ID" value="NZ_CP126447.1"/>
</dbReference>
<sequence length="68" mass="8239">MLEKDKMKWEYPYGMTCYQRDFMILMQNEINEREKDTQQGGGSFADTKREVRDMWDEIESNESGFEEI</sequence>
<reference evidence="1 2" key="1">
    <citation type="submission" date="2023-05" db="EMBL/GenBank/DDBJ databases">
        <title>Comparative genomics reveals the evidence of polycyclic aromatic hydrocarbons degradation in moderately halophilic genus Pontibacillus.</title>
        <authorList>
            <person name="Yang H."/>
            <person name="Qian Z."/>
        </authorList>
    </citation>
    <scope>NUCLEOTIDE SEQUENCE [LARGE SCALE GENOMIC DNA]</scope>
    <source>
        <strain evidence="2">HN14</strain>
        <plasmid evidence="1 2">unnamed</plasmid>
    </source>
</reference>
<gene>
    <name evidence="1" type="ORF">QNI29_21055</name>
</gene>
<evidence type="ECO:0000313" key="2">
    <source>
        <dbReference type="Proteomes" id="UP001236652"/>
    </source>
</evidence>
<keyword evidence="2" id="KW-1185">Reference proteome</keyword>
<dbReference type="EMBL" id="CP126447">
    <property type="protein sequence ID" value="WIG00297.1"/>
    <property type="molecule type" value="Genomic_DNA"/>
</dbReference>
<protein>
    <submittedName>
        <fullName evidence="1">Uncharacterized protein</fullName>
    </submittedName>
</protein>
<geneLocation type="plasmid" evidence="1 2">
    <name>unnamed</name>
</geneLocation>
<keyword evidence="1" id="KW-0614">Plasmid</keyword>
<evidence type="ECO:0000313" key="1">
    <source>
        <dbReference type="EMBL" id="WIG00297.1"/>
    </source>
</evidence>